<keyword evidence="2" id="KW-1185">Reference proteome</keyword>
<dbReference type="Proteomes" id="UP001153678">
    <property type="component" value="Unassembled WGS sequence"/>
</dbReference>
<evidence type="ECO:0000313" key="1">
    <source>
        <dbReference type="EMBL" id="CAI2186003.1"/>
    </source>
</evidence>
<dbReference type="EMBL" id="CAMKVN010003960">
    <property type="protein sequence ID" value="CAI2186003.1"/>
    <property type="molecule type" value="Genomic_DNA"/>
</dbReference>
<accession>A0A9W4SYI1</accession>
<reference evidence="1" key="1">
    <citation type="submission" date="2022-08" db="EMBL/GenBank/DDBJ databases">
        <authorList>
            <person name="Kallberg Y."/>
            <person name="Tangrot J."/>
            <person name="Rosling A."/>
        </authorList>
    </citation>
    <scope>NUCLEOTIDE SEQUENCE</scope>
    <source>
        <strain evidence="1">Wild A</strain>
    </source>
</reference>
<dbReference type="AlphaFoldDB" id="A0A9W4SYI1"/>
<evidence type="ECO:0000313" key="2">
    <source>
        <dbReference type="Proteomes" id="UP001153678"/>
    </source>
</evidence>
<dbReference type="SUPFAM" id="SSF52540">
    <property type="entry name" value="P-loop containing nucleoside triphosphate hydrolases"/>
    <property type="match status" value="1"/>
</dbReference>
<organism evidence="1 2">
    <name type="scientific">Funneliformis geosporum</name>
    <dbReference type="NCBI Taxonomy" id="1117311"/>
    <lineage>
        <taxon>Eukaryota</taxon>
        <taxon>Fungi</taxon>
        <taxon>Fungi incertae sedis</taxon>
        <taxon>Mucoromycota</taxon>
        <taxon>Glomeromycotina</taxon>
        <taxon>Glomeromycetes</taxon>
        <taxon>Glomerales</taxon>
        <taxon>Glomeraceae</taxon>
        <taxon>Funneliformis</taxon>
    </lineage>
</organism>
<comment type="caution">
    <text evidence="1">The sequence shown here is derived from an EMBL/GenBank/DDBJ whole genome shotgun (WGS) entry which is preliminary data.</text>
</comment>
<dbReference type="OrthoDB" id="2369467at2759"/>
<dbReference type="InterPro" id="IPR027417">
    <property type="entry name" value="P-loop_NTPase"/>
</dbReference>
<proteinExistence type="predicted"/>
<sequence>MEFLEFLNRYLKLFPKATPEQVNEVFQISIYVPLLLKKRKWFVNSTIKPEHHNDVYFVDPTEMNYRLIKLVYCEEYVLLYSSHTFGKSTRSLRAMKQLSKYCYICIYVTLDDLEFDDVTSFWRSFESADQFGEAFLKMSNLLSLKEKNMNLLDKPFIIFIDEFDILLSPRYEALLSFNIRDSFSNPNFTKDQVKILYKEFMDEYEIEIEEQVIEDIYAQTNGHAGLVNLCEPKYGTFDRLIKSLSSSDVSEALDLLRTHFLISLDVEDITNTTDIKLAEFLISEGVLRNNDTIDTLKVLQKAINFFDKCILKRASALSYKIALMKVNKETKVKVSRESVYDTELSRNLINWLSKERRFEVVDQWHLSKPLPNGEYEHNYSDKQRVSRNFDRALTYADQLSAGEKWVVHFTCCENHIANPLWPTKEELEKGLQVVIVWHDLDFMTVRMVAYLWDEEYKMVHVTEVEEFKWDL</sequence>
<name>A0A9W4SYI1_9GLOM</name>
<protein>
    <submittedName>
        <fullName evidence="1">1650_t:CDS:1</fullName>
    </submittedName>
</protein>
<gene>
    <name evidence="1" type="ORF">FWILDA_LOCUS12359</name>
</gene>